<feature type="signal peptide" evidence="2">
    <location>
        <begin position="1"/>
        <end position="21"/>
    </location>
</feature>
<dbReference type="PROSITE" id="PS50208">
    <property type="entry name" value="CASPASE_P20"/>
    <property type="match status" value="1"/>
</dbReference>
<protein>
    <recommendedName>
        <fullName evidence="3">Caspase family p20 domain-containing protein</fullName>
    </recommendedName>
</protein>
<proteinExistence type="predicted"/>
<comment type="caution">
    <text evidence="4">The sequence shown here is derived from an EMBL/GenBank/DDBJ whole genome shotgun (WGS) entry which is preliminary data.</text>
</comment>
<dbReference type="PANTHER" id="PTHR22576">
    <property type="entry name" value="MUCOSA ASSOCIATED LYMPHOID TISSUE LYMPHOMA TRANSLOCATION PROTEIN 1/PARACASPASE"/>
    <property type="match status" value="1"/>
</dbReference>
<keyword evidence="2" id="KW-0732">Signal</keyword>
<sequence>MRTVKFAGAAALAFVSLTLVSAEVIRTAVGQQFDNRAESSRADSSRTESTRVALAPSRGDATVDARPAPARIDVAAATDVPAPVAATGPRLALVIGNGAYPDGEAPLKAPIADARAVADELRGKGFDVELGENMSKQAMERAVERFTAKITPGATALLYFSGHGLQIGRESFLVPVSAQIWRPEDVRRDGIGLEPVVAAMDARGAAGKLVVLDAARKNPFERRLRGFSSGLAPIAGPEGTLVLYAVAPGKVADQESDGQSVFARELIAQMRNTGQTVEEAFNRTRLTVARATGGAQVPAVFSAITEPFSFAASETKPADGKAAGKPDDQAPVRQSAR</sequence>
<keyword evidence="5" id="KW-1185">Reference proteome</keyword>
<dbReference type="InterPro" id="IPR011600">
    <property type="entry name" value="Pept_C14_caspase"/>
</dbReference>
<evidence type="ECO:0000256" key="1">
    <source>
        <dbReference type="SAM" id="MobiDB-lite"/>
    </source>
</evidence>
<name>A0A327KD11_9BRAD</name>
<evidence type="ECO:0000259" key="3">
    <source>
        <dbReference type="PROSITE" id="PS50208"/>
    </source>
</evidence>
<dbReference type="GO" id="GO:0006508">
    <property type="term" value="P:proteolysis"/>
    <property type="evidence" value="ECO:0007669"/>
    <property type="project" value="InterPro"/>
</dbReference>
<feature type="domain" description="Caspase family p20" evidence="3">
    <location>
        <begin position="90"/>
        <end position="166"/>
    </location>
</feature>
<dbReference type="InterPro" id="IPR052039">
    <property type="entry name" value="Caspase-related_regulators"/>
</dbReference>
<feature type="chain" id="PRO_5016435411" description="Caspase family p20 domain-containing protein" evidence="2">
    <location>
        <begin position="22"/>
        <end position="337"/>
    </location>
</feature>
<dbReference type="OrthoDB" id="7957531at2"/>
<feature type="compositionally biased region" description="Basic and acidic residues" evidence="1">
    <location>
        <begin position="35"/>
        <end position="49"/>
    </location>
</feature>
<dbReference type="Proteomes" id="UP000248863">
    <property type="component" value="Unassembled WGS sequence"/>
</dbReference>
<gene>
    <name evidence="4" type="ORF">CH338_19660</name>
</gene>
<dbReference type="SUPFAM" id="SSF52129">
    <property type="entry name" value="Caspase-like"/>
    <property type="match status" value="1"/>
</dbReference>
<dbReference type="RefSeq" id="WP_111358817.1">
    <property type="nucleotide sequence ID" value="NZ_NHSK01000073.1"/>
</dbReference>
<feature type="region of interest" description="Disordered" evidence="1">
    <location>
        <begin position="312"/>
        <end position="337"/>
    </location>
</feature>
<dbReference type="PANTHER" id="PTHR22576:SF37">
    <property type="entry name" value="MUCOSA-ASSOCIATED LYMPHOID TISSUE LYMPHOMA TRANSLOCATION PROTEIN 1"/>
    <property type="match status" value="1"/>
</dbReference>
<feature type="region of interest" description="Disordered" evidence="1">
    <location>
        <begin position="34"/>
        <end position="64"/>
    </location>
</feature>
<accession>A0A327KD11</accession>
<dbReference type="InterPro" id="IPR029030">
    <property type="entry name" value="Caspase-like_dom_sf"/>
</dbReference>
<feature type="compositionally biased region" description="Basic and acidic residues" evidence="1">
    <location>
        <begin position="316"/>
        <end position="330"/>
    </location>
</feature>
<evidence type="ECO:0000256" key="2">
    <source>
        <dbReference type="SAM" id="SignalP"/>
    </source>
</evidence>
<dbReference type="GO" id="GO:0004197">
    <property type="term" value="F:cysteine-type endopeptidase activity"/>
    <property type="evidence" value="ECO:0007669"/>
    <property type="project" value="InterPro"/>
</dbReference>
<dbReference type="EMBL" id="NPEU01000272">
    <property type="protein sequence ID" value="RAI35202.1"/>
    <property type="molecule type" value="Genomic_DNA"/>
</dbReference>
<dbReference type="Pfam" id="PF00656">
    <property type="entry name" value="Peptidase_C14"/>
    <property type="match status" value="1"/>
</dbReference>
<dbReference type="AlphaFoldDB" id="A0A327KD11"/>
<evidence type="ECO:0000313" key="4">
    <source>
        <dbReference type="EMBL" id="RAI35202.1"/>
    </source>
</evidence>
<reference evidence="4 5" key="1">
    <citation type="submission" date="2017-07" db="EMBL/GenBank/DDBJ databases">
        <title>Draft Genome Sequences of Select Purple Nonsulfur Bacteria.</title>
        <authorList>
            <person name="Lasarre B."/>
            <person name="Mckinlay J.B."/>
        </authorList>
    </citation>
    <scope>NUCLEOTIDE SEQUENCE [LARGE SCALE GENOMIC DNA]</scope>
    <source>
        <strain evidence="4 5">DSM 11907</strain>
    </source>
</reference>
<dbReference type="Gene3D" id="3.40.50.1460">
    <property type="match status" value="1"/>
</dbReference>
<dbReference type="InterPro" id="IPR001309">
    <property type="entry name" value="Pept_C14_p20"/>
</dbReference>
<organism evidence="4 5">
    <name type="scientific">Rhodoplanes elegans</name>
    <dbReference type="NCBI Taxonomy" id="29408"/>
    <lineage>
        <taxon>Bacteria</taxon>
        <taxon>Pseudomonadati</taxon>
        <taxon>Pseudomonadota</taxon>
        <taxon>Alphaproteobacteria</taxon>
        <taxon>Hyphomicrobiales</taxon>
        <taxon>Nitrobacteraceae</taxon>
        <taxon>Rhodoplanes</taxon>
    </lineage>
</organism>
<evidence type="ECO:0000313" key="5">
    <source>
        <dbReference type="Proteomes" id="UP000248863"/>
    </source>
</evidence>